<protein>
    <recommendedName>
        <fullName evidence="4">RDD family protein</fullName>
    </recommendedName>
</protein>
<dbReference type="RefSeq" id="WP_187811791.1">
    <property type="nucleotide sequence ID" value="NZ_JACTVJ010000001.1"/>
</dbReference>
<comment type="caution">
    <text evidence="2">The sequence shown here is derived from an EMBL/GenBank/DDBJ whole genome shotgun (WGS) entry which is preliminary data.</text>
</comment>
<evidence type="ECO:0008006" key="4">
    <source>
        <dbReference type="Google" id="ProtNLM"/>
    </source>
</evidence>
<keyword evidence="1" id="KW-1133">Transmembrane helix</keyword>
<evidence type="ECO:0000256" key="1">
    <source>
        <dbReference type="SAM" id="Phobius"/>
    </source>
</evidence>
<proteinExistence type="predicted"/>
<organism evidence="2 3">
    <name type="scientific">Streptomyces polyasparticus</name>
    <dbReference type="NCBI Taxonomy" id="2767826"/>
    <lineage>
        <taxon>Bacteria</taxon>
        <taxon>Bacillati</taxon>
        <taxon>Actinomycetota</taxon>
        <taxon>Actinomycetes</taxon>
        <taxon>Kitasatosporales</taxon>
        <taxon>Streptomycetaceae</taxon>
        <taxon>Streptomyces</taxon>
    </lineage>
</organism>
<reference evidence="2 3" key="1">
    <citation type="submission" date="2020-08" db="EMBL/GenBank/DDBJ databases">
        <title>Genemic of Streptomyces polyaspartic.</title>
        <authorList>
            <person name="Liu W."/>
        </authorList>
    </citation>
    <scope>NUCLEOTIDE SEQUENCE [LARGE SCALE GENOMIC DNA]</scope>
    <source>
        <strain evidence="2 3">TRM66268-LWL</strain>
    </source>
</reference>
<evidence type="ECO:0000313" key="2">
    <source>
        <dbReference type="EMBL" id="MBC9711304.1"/>
    </source>
</evidence>
<name>A0ABR7S852_9ACTN</name>
<evidence type="ECO:0000313" key="3">
    <source>
        <dbReference type="Proteomes" id="UP000642284"/>
    </source>
</evidence>
<gene>
    <name evidence="2" type="ORF">H9Y04_01795</name>
</gene>
<keyword evidence="1" id="KW-0812">Transmembrane</keyword>
<feature type="transmembrane region" description="Helical" evidence="1">
    <location>
        <begin position="50"/>
        <end position="70"/>
    </location>
</feature>
<dbReference type="EMBL" id="JACTVJ010000001">
    <property type="protein sequence ID" value="MBC9711304.1"/>
    <property type="molecule type" value="Genomic_DNA"/>
</dbReference>
<accession>A0ABR7S852</accession>
<keyword evidence="3" id="KW-1185">Reference proteome</keyword>
<dbReference type="Proteomes" id="UP000642284">
    <property type="component" value="Unassembled WGS sequence"/>
</dbReference>
<feature type="transmembrane region" description="Helical" evidence="1">
    <location>
        <begin position="126"/>
        <end position="143"/>
    </location>
</feature>
<feature type="transmembrane region" description="Helical" evidence="1">
    <location>
        <begin position="101"/>
        <end position="120"/>
    </location>
</feature>
<keyword evidence="1" id="KW-0472">Membrane</keyword>
<sequence>MARKTYVTKDLVRCVPMRRRLCAAALVATAVIEVIAFATADGLGFEGTGRLAQTCVAAGLPVLFALVDLLGRRRQVRAFADAVQIVPVRALLAREGEQRRLLRKTSLFGVGVGVMFSQTLAIQVDWPIAALGCPAALLIALVGNERIRAWERRNGVHLWVFPPTVSWGQDDKRGYYSTPAVEPAVRQGAR</sequence>